<dbReference type="PROSITE" id="PS50294">
    <property type="entry name" value="WD_REPEATS_REGION"/>
    <property type="match status" value="1"/>
</dbReference>
<evidence type="ECO:0000256" key="3">
    <source>
        <dbReference type="ARBA" id="ARBA00022490"/>
    </source>
</evidence>
<feature type="region of interest" description="Disordered" evidence="7">
    <location>
        <begin position="288"/>
        <end position="311"/>
    </location>
</feature>
<dbReference type="Gene3D" id="2.130.10.10">
    <property type="entry name" value="YVTN repeat-like/Quinoprotein amine dehydrogenase"/>
    <property type="match status" value="1"/>
</dbReference>
<dbReference type="EMBL" id="OVEO01000009">
    <property type="protein sequence ID" value="SPQ98308.1"/>
    <property type="molecule type" value="Genomic_DNA"/>
</dbReference>
<feature type="compositionally biased region" description="Polar residues" evidence="7">
    <location>
        <begin position="477"/>
        <end position="490"/>
    </location>
</feature>
<evidence type="ECO:0000313" key="9">
    <source>
        <dbReference type="EMBL" id="SPQ98308.1"/>
    </source>
</evidence>
<evidence type="ECO:0000256" key="4">
    <source>
        <dbReference type="ARBA" id="ARBA00022574"/>
    </source>
</evidence>
<dbReference type="GO" id="GO:0000932">
    <property type="term" value="C:P-body"/>
    <property type="evidence" value="ECO:0007669"/>
    <property type="project" value="UniProtKB-SubCell"/>
</dbReference>
<feature type="compositionally biased region" description="Pro residues" evidence="7">
    <location>
        <begin position="592"/>
        <end position="601"/>
    </location>
</feature>
<dbReference type="Proteomes" id="UP000290189">
    <property type="component" value="Unassembled WGS sequence"/>
</dbReference>
<dbReference type="Pfam" id="PF21289">
    <property type="entry name" value="EDC4_C"/>
    <property type="match status" value="1"/>
</dbReference>
<comment type="similarity">
    <text evidence="2">Belongs to the WD repeat EDC4 family.</text>
</comment>
<evidence type="ECO:0000256" key="6">
    <source>
        <dbReference type="PROSITE-ProRule" id="PRU00221"/>
    </source>
</evidence>
<feature type="repeat" description="WD" evidence="6">
    <location>
        <begin position="320"/>
        <end position="351"/>
    </location>
</feature>
<gene>
    <name evidence="9" type="ORF">PLBR_LOCUS5523</name>
</gene>
<dbReference type="InterPro" id="IPR015943">
    <property type="entry name" value="WD40/YVTN_repeat-like_dom_sf"/>
</dbReference>
<dbReference type="InterPro" id="IPR045152">
    <property type="entry name" value="EDC4-like"/>
</dbReference>
<evidence type="ECO:0000256" key="2">
    <source>
        <dbReference type="ARBA" id="ARBA00009639"/>
    </source>
</evidence>
<feature type="domain" description="Enhancer of mRNA-decapping protein 4 C-terminal" evidence="8">
    <location>
        <begin position="863"/>
        <end position="969"/>
    </location>
</feature>
<dbReference type="InterPro" id="IPR049404">
    <property type="entry name" value="EDC4_C"/>
</dbReference>
<comment type="subcellular location">
    <subcellularLocation>
        <location evidence="1">Cytoplasm</location>
        <location evidence="1">P-body</location>
    </subcellularLocation>
</comment>
<feature type="compositionally biased region" description="Basic and acidic residues" evidence="7">
    <location>
        <begin position="92"/>
        <end position="103"/>
    </location>
</feature>
<organism evidence="9 10">
    <name type="scientific">Plasmodiophora brassicae</name>
    <name type="common">Clubroot disease agent</name>
    <dbReference type="NCBI Taxonomy" id="37360"/>
    <lineage>
        <taxon>Eukaryota</taxon>
        <taxon>Sar</taxon>
        <taxon>Rhizaria</taxon>
        <taxon>Endomyxa</taxon>
        <taxon>Phytomyxea</taxon>
        <taxon>Plasmodiophorida</taxon>
        <taxon>Plasmodiophoridae</taxon>
        <taxon>Plasmodiophora</taxon>
    </lineage>
</organism>
<sequence>MSDFFDNLYRSASTASSASGARILTAHDGAIAGQNLLNMLQASASPQVAPMPSPPPPPPEDCQADRQLKAILYSGTRALKRESSSKPASLHDMLEGTHRDRSPTRKKAGIVLRGTYSTFEIDSTTVMGTPSGLSQVAKIRNTSTPDAVHRVICVCSPYLYYVIKPDPRAASQGGKIRVINQINETRALLSGHAGAIIDVSVCPWDPSLVLSISSDGVAILWRIGGDEKSGTLSSPDGSSTAGDISSRQICSIKSNREAFKASDWHPTLPCIALARGPSVEIWDLSDVVSPEDGEESDDDTTPSVPPTFTNNPADPRVFCLQGHREAVNTICFSPDGTQLSSGGDDGAVCIWMWRRPEPLIRTFSPDDDRSINSLKWVRTPGFSSPSCDRLLYIQCDSHRNIQIWDVEGDSPCGRLDFSPGKNKLLFQAMTVDPSASHVVVPFNGDDQFGFIIVHVLRRPLPESATSKSTDRPDEDAQSNLSIASSQSGEDAQSEKLDLVLPPLDPAGCRFDHLCPFSVQHLVLGMCAISDEPGDGLRLYAAQSHAIQVFHVTGQQLSPSEQPSVFVSSEPRTSLVATQIPSPLSEAPLSSPREPPPPPVPASPMGSFTPSSAAKRAPKHLAVPSPTAILKRSQSGGSLASRVQAEPRHIRTVPDDEIAAGTDAAVSVGDLDALMAKHFEAFRSELESDRKAREREEIHRTKKLLESVSKTINHVIPERVDAVVKAEFRDKLVPELTQFIMRTVSAAVESSVIPVLERVVAGAVHSLATELPQALRQPIHEGFRESFKDQLLPAFRASFSTMFHQINATLEAGMRQQRESSTLVSNESVESILNLLNDVRDRLAERRGLDASSPPAPDLKVTLSSLVEQNRLDEAFTKALNAGDSALVLWLCSLLSPSCLHQRGPHEFSPPVLLSLAQQVSFHLSDPATTTDQLEWLREALLALSSRPRNEQIASHIPGVLGQIADNVESQSGAFDTIQQGICRMITFLISTLINMPTQ</sequence>
<feature type="region of interest" description="Disordered" evidence="7">
    <location>
        <begin position="462"/>
        <end position="494"/>
    </location>
</feature>
<dbReference type="GO" id="GO:0031087">
    <property type="term" value="P:deadenylation-independent decapping of nuclear-transcribed mRNA"/>
    <property type="evidence" value="ECO:0007669"/>
    <property type="project" value="InterPro"/>
</dbReference>
<feature type="region of interest" description="Disordered" evidence="7">
    <location>
        <begin position="582"/>
        <end position="647"/>
    </location>
</feature>
<evidence type="ECO:0000256" key="5">
    <source>
        <dbReference type="ARBA" id="ARBA00022737"/>
    </source>
</evidence>
<feature type="compositionally biased region" description="Acidic residues" evidence="7">
    <location>
        <begin position="289"/>
        <end position="300"/>
    </location>
</feature>
<dbReference type="PANTHER" id="PTHR15598:SF5">
    <property type="entry name" value="ENHANCER OF MRNA-DECAPPING PROTEIN 4"/>
    <property type="match status" value="1"/>
</dbReference>
<feature type="region of interest" description="Disordered" evidence="7">
    <location>
        <begin position="80"/>
        <end position="104"/>
    </location>
</feature>
<name>A0A3P3YDR1_PLABS</name>
<reference evidence="9 10" key="1">
    <citation type="submission" date="2018-03" db="EMBL/GenBank/DDBJ databases">
        <authorList>
            <person name="Fogelqvist J."/>
        </authorList>
    </citation>
    <scope>NUCLEOTIDE SEQUENCE [LARGE SCALE GENOMIC DNA]</scope>
</reference>
<dbReference type="InterPro" id="IPR001680">
    <property type="entry name" value="WD40_rpt"/>
</dbReference>
<evidence type="ECO:0000313" key="10">
    <source>
        <dbReference type="Proteomes" id="UP000290189"/>
    </source>
</evidence>
<dbReference type="Pfam" id="PF00400">
    <property type="entry name" value="WD40"/>
    <property type="match status" value="1"/>
</dbReference>
<keyword evidence="9" id="KW-0496">Mitochondrion</keyword>
<proteinExistence type="inferred from homology"/>
<dbReference type="InterPro" id="IPR036322">
    <property type="entry name" value="WD40_repeat_dom_sf"/>
</dbReference>
<keyword evidence="4 6" id="KW-0853">WD repeat</keyword>
<dbReference type="SMART" id="SM00320">
    <property type="entry name" value="WD40"/>
    <property type="match status" value="3"/>
</dbReference>
<keyword evidence="3" id="KW-0963">Cytoplasm</keyword>
<dbReference type="AlphaFoldDB" id="A0A3P3YDR1"/>
<dbReference type="PROSITE" id="PS50082">
    <property type="entry name" value="WD_REPEATS_2"/>
    <property type="match status" value="1"/>
</dbReference>
<evidence type="ECO:0000256" key="7">
    <source>
        <dbReference type="SAM" id="MobiDB-lite"/>
    </source>
</evidence>
<protein>
    <recommendedName>
        <fullName evidence="8">Enhancer of mRNA-decapping protein 4 C-terminal domain-containing protein</fullName>
    </recommendedName>
</protein>
<evidence type="ECO:0000256" key="1">
    <source>
        <dbReference type="ARBA" id="ARBA00004201"/>
    </source>
</evidence>
<dbReference type="InterPro" id="IPR044938">
    <property type="entry name" value="EDC4_C_sf"/>
</dbReference>
<accession>A0A3P3YDR1</accession>
<keyword evidence="5" id="KW-0677">Repeat</keyword>
<dbReference type="SUPFAM" id="SSF50978">
    <property type="entry name" value="WD40 repeat-like"/>
    <property type="match status" value="1"/>
</dbReference>
<geneLocation type="mitochondrion" evidence="9"/>
<dbReference type="PANTHER" id="PTHR15598">
    <property type="entry name" value="ENHANCER OF MRNA-DECAPPING PROTEIN 4"/>
    <property type="match status" value="1"/>
</dbReference>
<evidence type="ECO:0000259" key="8">
    <source>
        <dbReference type="Pfam" id="PF21289"/>
    </source>
</evidence>
<dbReference type="Gene3D" id="1.10.220.100">
    <property type="entry name" value="conserved c-terminal region of ge- 1"/>
    <property type="match status" value="1"/>
</dbReference>
<feature type="compositionally biased region" description="Low complexity" evidence="7">
    <location>
        <begin position="582"/>
        <end position="591"/>
    </location>
</feature>